<protein>
    <submittedName>
        <fullName evidence="4">Spore germination protein KA</fullName>
    </submittedName>
</protein>
<name>A0ABS4FWS8_9BACL</name>
<dbReference type="RefSeq" id="WP_210090635.1">
    <property type="nucleotide sequence ID" value="NZ_JAGGKG010000021.1"/>
</dbReference>
<accession>A0ABS4FWS8</accession>
<evidence type="ECO:0000256" key="1">
    <source>
        <dbReference type="ARBA" id="ARBA00005278"/>
    </source>
</evidence>
<proteinExistence type="inferred from homology"/>
<dbReference type="PANTHER" id="PTHR22550:SF5">
    <property type="entry name" value="LEUCINE ZIPPER PROTEIN 4"/>
    <property type="match status" value="1"/>
</dbReference>
<dbReference type="InterPro" id="IPR050768">
    <property type="entry name" value="UPF0353/GerABKA_families"/>
</dbReference>
<dbReference type="PIRSF" id="PIRSF005690">
    <property type="entry name" value="GerBA"/>
    <property type="match status" value="1"/>
</dbReference>
<evidence type="ECO:0000313" key="4">
    <source>
        <dbReference type="EMBL" id="MBP1907046.1"/>
    </source>
</evidence>
<keyword evidence="3" id="KW-1133">Transmembrane helix</keyword>
<feature type="transmembrane region" description="Helical" evidence="3">
    <location>
        <begin position="412"/>
        <end position="430"/>
    </location>
</feature>
<keyword evidence="2 3" id="KW-0472">Membrane</keyword>
<reference evidence="4 5" key="1">
    <citation type="submission" date="2021-03" db="EMBL/GenBank/DDBJ databases">
        <title>Genomic Encyclopedia of Type Strains, Phase IV (KMG-IV): sequencing the most valuable type-strain genomes for metagenomic binning, comparative biology and taxonomic classification.</title>
        <authorList>
            <person name="Goeker M."/>
        </authorList>
    </citation>
    <scope>NUCLEOTIDE SEQUENCE [LARGE SCALE GENOMIC DNA]</scope>
    <source>
        <strain evidence="4 5">DSM 14349</strain>
    </source>
</reference>
<dbReference type="EMBL" id="JAGGKG010000021">
    <property type="protein sequence ID" value="MBP1907046.1"/>
    <property type="molecule type" value="Genomic_DNA"/>
</dbReference>
<comment type="similarity">
    <text evidence="1">Belongs to the GerABKA family.</text>
</comment>
<sequence length="500" mass="55488">MSTQAKGAKQKEQVELTGDIGLDEQQLRAVFLHCSDIIFHSFETHNGTAALCVYCAGLCNVERLERQVLAPLQCQDEEIELRYTEQDTTMTHHIEPYRAKETQQDLKQDIPVSSAQVVSTVGEAVEAILEGETLVLVAGKAGGTVYPFVQDHSRTPEEPVAESTVRGARDGFTESQSMNLSLIRLRIKNPSLKIKSQVMGKYTSTKVTLVYMEGIITDDLVKEVEARLNKIKLTDVLESQCIEEPISDQPYSPFPQMIATERPDVVVSNLLEGRFAIFVDGTPFCLVAPVTLSAMLQSPEDYYQNIYITIFIRWLRYFFYIIALLLPSFYVAITTYHQEMIPTVLMLSIARAREEIPFPALIEALIMEISFEALREAGIRLPKQIGSAVSIVGALIIGQAATSAGIVSAPMIIIVAMTGIASFMIPRYTASIATRIMRFPMMILAGTLGLPGIMLGIILLVIHLSSLRSFGTPYLSPIAPTSKSRLRDVWWRSTSWKKGS</sequence>
<keyword evidence="5" id="KW-1185">Reference proteome</keyword>
<dbReference type="Proteomes" id="UP001519272">
    <property type="component" value="Unassembled WGS sequence"/>
</dbReference>
<organism evidence="4 5">
    <name type="scientific">Paenibacillus turicensis</name>
    <dbReference type="NCBI Taxonomy" id="160487"/>
    <lineage>
        <taxon>Bacteria</taxon>
        <taxon>Bacillati</taxon>
        <taxon>Bacillota</taxon>
        <taxon>Bacilli</taxon>
        <taxon>Bacillales</taxon>
        <taxon>Paenibacillaceae</taxon>
        <taxon>Paenibacillus</taxon>
    </lineage>
</organism>
<comment type="caution">
    <text evidence="4">The sequence shown here is derived from an EMBL/GenBank/DDBJ whole genome shotgun (WGS) entry which is preliminary data.</text>
</comment>
<feature type="transmembrane region" description="Helical" evidence="3">
    <location>
        <begin position="442"/>
        <end position="464"/>
    </location>
</feature>
<evidence type="ECO:0000256" key="3">
    <source>
        <dbReference type="SAM" id="Phobius"/>
    </source>
</evidence>
<gene>
    <name evidence="4" type="ORF">J2Z32_003711</name>
</gene>
<dbReference type="Pfam" id="PF03323">
    <property type="entry name" value="GerA"/>
    <property type="match status" value="1"/>
</dbReference>
<dbReference type="InterPro" id="IPR004995">
    <property type="entry name" value="Spore_Ger"/>
</dbReference>
<keyword evidence="3" id="KW-0812">Transmembrane</keyword>
<dbReference type="PANTHER" id="PTHR22550">
    <property type="entry name" value="SPORE GERMINATION PROTEIN"/>
    <property type="match status" value="1"/>
</dbReference>
<evidence type="ECO:0000313" key="5">
    <source>
        <dbReference type="Proteomes" id="UP001519272"/>
    </source>
</evidence>
<feature type="transmembrane region" description="Helical" evidence="3">
    <location>
        <begin position="317"/>
        <end position="336"/>
    </location>
</feature>
<evidence type="ECO:0000256" key="2">
    <source>
        <dbReference type="ARBA" id="ARBA00023136"/>
    </source>
</evidence>